<protein>
    <submittedName>
        <fullName evidence="2">Uncharacterized protein</fullName>
    </submittedName>
</protein>
<evidence type="ECO:0000313" key="2">
    <source>
        <dbReference type="EMBL" id="EID79884.1"/>
    </source>
</evidence>
<proteinExistence type="predicted"/>
<evidence type="ECO:0000313" key="3">
    <source>
        <dbReference type="Proteomes" id="UP000006447"/>
    </source>
</evidence>
<feature type="region of interest" description="Disordered" evidence="1">
    <location>
        <begin position="1"/>
        <end position="53"/>
    </location>
</feature>
<accession>I0WU18</accession>
<dbReference type="Proteomes" id="UP000006447">
    <property type="component" value="Unassembled WGS sequence"/>
</dbReference>
<sequence>MPQLHSEEHTDHEPGQGRRTGMACELPDRSVADQLPTGGDPAQTGIGAAGSPLSEMNTRAIRIPARTKRLPTISRVSVAAHHHLLDRAHRFGPHGPDHSDRRVVLFVTMDRASSSFVE</sequence>
<comment type="caution">
    <text evidence="2">The sequence shown here is derived from an EMBL/GenBank/DDBJ whole genome shotgun (WGS) entry which is preliminary data.</text>
</comment>
<dbReference type="PATRIC" id="fig|1165867.3.peg.2278"/>
<evidence type="ECO:0000256" key="1">
    <source>
        <dbReference type="SAM" id="MobiDB-lite"/>
    </source>
</evidence>
<name>I0WU18_RHOOP</name>
<gene>
    <name evidence="2" type="ORF">W59_11176</name>
</gene>
<dbReference type="AlphaFoldDB" id="I0WU18"/>
<reference evidence="2 3" key="1">
    <citation type="journal article" date="2012" name="J. Bacteriol.">
        <title>Draft genome sequence of the nitrophenol-degrading actinomycete Rhodococcus imtechensis RKJ300.</title>
        <authorList>
            <person name="Vikram S."/>
            <person name="Kumar S."/>
            <person name="Subramanian S."/>
            <person name="Raghava G.P."/>
        </authorList>
    </citation>
    <scope>NUCLEOTIDE SEQUENCE [LARGE SCALE GENOMIC DNA]</scope>
    <source>
        <strain evidence="2 3">RKJ300</strain>
    </source>
</reference>
<dbReference type="EMBL" id="AJJH01000049">
    <property type="protein sequence ID" value="EID79884.1"/>
    <property type="molecule type" value="Genomic_DNA"/>
</dbReference>
<organism evidence="2 3">
    <name type="scientific">Rhodococcus opacus RKJ300 = JCM 13270</name>
    <dbReference type="NCBI Taxonomy" id="1165867"/>
    <lineage>
        <taxon>Bacteria</taxon>
        <taxon>Bacillati</taxon>
        <taxon>Actinomycetota</taxon>
        <taxon>Actinomycetes</taxon>
        <taxon>Mycobacteriales</taxon>
        <taxon>Nocardiaceae</taxon>
        <taxon>Rhodococcus</taxon>
    </lineage>
</organism>
<feature type="compositionally biased region" description="Basic and acidic residues" evidence="1">
    <location>
        <begin position="1"/>
        <end position="16"/>
    </location>
</feature>